<keyword evidence="4" id="KW-0233">DNA recombination</keyword>
<dbReference type="InterPro" id="IPR044068">
    <property type="entry name" value="CB"/>
</dbReference>
<name>A0ABU3TNC6_9BACT</name>
<dbReference type="PROSITE" id="PS51900">
    <property type="entry name" value="CB"/>
    <property type="match status" value="1"/>
</dbReference>
<dbReference type="InterPro" id="IPR011010">
    <property type="entry name" value="DNA_brk_join_enz"/>
</dbReference>
<sequence>MLRTKFYLTDAQSASATAIYAACYIDGKRKKLYTPLSVLPSQWDSKAQQFRRSFTNYSNANRLLRFLETELDDYFLATVSKGKIVLIDDLRTIITRILTGAEPPEVTFSDHLTNWIEESKRDVKPSTIKSYITFRNHILAFGKAKRYSLDFSTLDLAFSEAFKNYLLQTVKLTNTSVNNVIKNLKVFLNATHHKGIHEFQHHTRFKKLEGHTPELMCLSKEEKAAVIELNLDYFPRLEKTRDVFIFGCETGLRFSDIIALSPHQVHKNYILLTTQKTNDFLKVPLSSRAQAILQKYAGKQAKSLPAKTNQKTNADLKQIAKLARLDAFVTVATMRGTDRQKLMVPKWNLVCTHTARRTFVTLALEAGMRPEVVMRITGHKNYRTLHQYTKITDSVAEQEFEKYLG</sequence>
<dbReference type="Pfam" id="PF17293">
    <property type="entry name" value="Arm-DNA-bind_5"/>
    <property type="match status" value="1"/>
</dbReference>
<accession>A0ABU3TNC6</accession>
<dbReference type="PANTHER" id="PTHR30349:SF64">
    <property type="entry name" value="PROPHAGE INTEGRASE INTD-RELATED"/>
    <property type="match status" value="1"/>
</dbReference>
<dbReference type="InterPro" id="IPR010998">
    <property type="entry name" value="Integrase_recombinase_N"/>
</dbReference>
<dbReference type="RefSeq" id="WP_316000250.1">
    <property type="nucleotide sequence ID" value="NZ_JAWDJT010000026.1"/>
</dbReference>
<evidence type="ECO:0000256" key="3">
    <source>
        <dbReference type="ARBA" id="ARBA00023125"/>
    </source>
</evidence>
<evidence type="ECO:0000259" key="6">
    <source>
        <dbReference type="PROSITE" id="PS51898"/>
    </source>
</evidence>
<comment type="caution">
    <text evidence="8">The sequence shown here is derived from an EMBL/GenBank/DDBJ whole genome shotgun (WGS) entry which is preliminary data.</text>
</comment>
<reference evidence="8 9" key="1">
    <citation type="submission" date="2023-10" db="EMBL/GenBank/DDBJ databases">
        <title>Hymenobacter endophyticus sp. nov., an isolate from the leaf tissues of wheat.</title>
        <authorList>
            <person name="Dai Y."/>
        </authorList>
    </citation>
    <scope>NUCLEOTIDE SEQUENCE [LARGE SCALE GENOMIC DNA]</scope>
    <source>
        <strain evidence="8 9">ZK17L-C2</strain>
    </source>
</reference>
<evidence type="ECO:0000256" key="2">
    <source>
        <dbReference type="ARBA" id="ARBA00022908"/>
    </source>
</evidence>
<dbReference type="EMBL" id="JAWDJT010000026">
    <property type="protein sequence ID" value="MDU0372898.1"/>
    <property type="molecule type" value="Genomic_DNA"/>
</dbReference>
<proteinExistence type="inferred from homology"/>
<dbReference type="InterPro" id="IPR035386">
    <property type="entry name" value="Arm-DNA-bind_5"/>
</dbReference>
<dbReference type="PROSITE" id="PS51898">
    <property type="entry name" value="TYR_RECOMBINASE"/>
    <property type="match status" value="1"/>
</dbReference>
<dbReference type="Pfam" id="PF00589">
    <property type="entry name" value="Phage_integrase"/>
    <property type="match status" value="1"/>
</dbReference>
<comment type="similarity">
    <text evidence="1">Belongs to the 'phage' integrase family.</text>
</comment>
<keyword evidence="9" id="KW-1185">Reference proteome</keyword>
<evidence type="ECO:0000259" key="7">
    <source>
        <dbReference type="PROSITE" id="PS51900"/>
    </source>
</evidence>
<dbReference type="Proteomes" id="UP001250698">
    <property type="component" value="Unassembled WGS sequence"/>
</dbReference>
<dbReference type="Gene3D" id="1.10.443.10">
    <property type="entry name" value="Intergrase catalytic core"/>
    <property type="match status" value="1"/>
</dbReference>
<dbReference type="InterPro" id="IPR002104">
    <property type="entry name" value="Integrase_catalytic"/>
</dbReference>
<evidence type="ECO:0000313" key="9">
    <source>
        <dbReference type="Proteomes" id="UP001250698"/>
    </source>
</evidence>
<gene>
    <name evidence="8" type="ORF">ROI90_21005</name>
</gene>
<dbReference type="Gene3D" id="1.10.150.130">
    <property type="match status" value="1"/>
</dbReference>
<dbReference type="InterPro" id="IPR050090">
    <property type="entry name" value="Tyrosine_recombinase_XerCD"/>
</dbReference>
<dbReference type="Pfam" id="PF13102">
    <property type="entry name" value="Phage_int_SAM_5"/>
    <property type="match status" value="1"/>
</dbReference>
<dbReference type="SUPFAM" id="SSF56349">
    <property type="entry name" value="DNA breaking-rejoining enzymes"/>
    <property type="match status" value="1"/>
</dbReference>
<keyword evidence="2" id="KW-0229">DNA integration</keyword>
<dbReference type="InterPro" id="IPR025269">
    <property type="entry name" value="SAM-like_dom"/>
</dbReference>
<dbReference type="CDD" id="cd01185">
    <property type="entry name" value="INTN1_C_like"/>
    <property type="match status" value="1"/>
</dbReference>
<evidence type="ECO:0000256" key="1">
    <source>
        <dbReference type="ARBA" id="ARBA00008857"/>
    </source>
</evidence>
<feature type="domain" description="Core-binding (CB)" evidence="7">
    <location>
        <begin position="106"/>
        <end position="192"/>
    </location>
</feature>
<evidence type="ECO:0000313" key="8">
    <source>
        <dbReference type="EMBL" id="MDU0372898.1"/>
    </source>
</evidence>
<dbReference type="InterPro" id="IPR013762">
    <property type="entry name" value="Integrase-like_cat_sf"/>
</dbReference>
<evidence type="ECO:0000256" key="4">
    <source>
        <dbReference type="ARBA" id="ARBA00023172"/>
    </source>
</evidence>
<keyword evidence="3 5" id="KW-0238">DNA-binding</keyword>
<feature type="domain" description="Tyr recombinase" evidence="6">
    <location>
        <begin position="213"/>
        <end position="401"/>
    </location>
</feature>
<organism evidence="8 9">
    <name type="scientific">Hymenobacter endophyticus</name>
    <dbReference type="NCBI Taxonomy" id="3076335"/>
    <lineage>
        <taxon>Bacteria</taxon>
        <taxon>Pseudomonadati</taxon>
        <taxon>Bacteroidota</taxon>
        <taxon>Cytophagia</taxon>
        <taxon>Cytophagales</taxon>
        <taxon>Hymenobacteraceae</taxon>
        <taxon>Hymenobacter</taxon>
    </lineage>
</organism>
<protein>
    <submittedName>
        <fullName evidence="8">Tyrosine-type recombinase/integrase</fullName>
    </submittedName>
</protein>
<evidence type="ECO:0000256" key="5">
    <source>
        <dbReference type="PROSITE-ProRule" id="PRU01248"/>
    </source>
</evidence>
<dbReference type="PANTHER" id="PTHR30349">
    <property type="entry name" value="PHAGE INTEGRASE-RELATED"/>
    <property type="match status" value="1"/>
</dbReference>